<sequence length="324" mass="36826">MSDRLRTLLIRWGLRDWAEGEEALLDLDTVQYLGRRVWDDYEPAQFDRFENRLDRWLHNVDDERDQLTLFRLLERLFFVGRPEFESLCRAAFHGPVTRWLVEQCNIDIADAAAGHQIETAVEQTWFCPATDSMRINAFLKVNGLTGKSHRPEWRSLRKFGDVEKIKTYLEAENVRRLVLLEDFVGSGTQIGSVVRFAANNFFDLPVLACPLVVCPKGDEVCNGIANDHAMVSYEPALRIAADALFAADPVANEAPLHQKVRDLTLRVKARLGPTEPDAASQRHHGFKGTGAVVALYSNCPNNSLPILWDATDDWKPLFPRLKRA</sequence>
<dbReference type="RefSeq" id="WP_346244549.1">
    <property type="nucleotide sequence ID" value="NZ_JBDIZK010000001.1"/>
</dbReference>
<proteinExistence type="predicted"/>
<reference evidence="2 3" key="1">
    <citation type="submission" date="2024-05" db="EMBL/GenBank/DDBJ databases">
        <title>Sphingomonas sp. HF-S3 16S ribosomal RNA gene Genome sequencing and assembly.</title>
        <authorList>
            <person name="Lee H."/>
        </authorList>
    </citation>
    <scope>NUCLEOTIDE SEQUENCE [LARGE SCALE GENOMIC DNA]</scope>
    <source>
        <strain evidence="2 3">HF-S3</strain>
    </source>
</reference>
<gene>
    <name evidence="2" type="ORF">TPR58_00050</name>
</gene>
<name>A0ABV0B2X2_9SPHN</name>
<evidence type="ECO:0000313" key="2">
    <source>
        <dbReference type="EMBL" id="MEN3745537.1"/>
    </source>
</evidence>
<comment type="caution">
    <text evidence="2">The sequence shown here is derived from an EMBL/GenBank/DDBJ whole genome shotgun (WGS) entry which is preliminary data.</text>
</comment>
<dbReference type="Pfam" id="PF24390">
    <property type="entry name" value="PRTase-CE"/>
    <property type="match status" value="1"/>
</dbReference>
<organism evidence="2 3">
    <name type="scientific">Sphingomonas rustica</name>
    <dbReference type="NCBI Taxonomy" id="3103142"/>
    <lineage>
        <taxon>Bacteria</taxon>
        <taxon>Pseudomonadati</taxon>
        <taxon>Pseudomonadota</taxon>
        <taxon>Alphaproteobacteria</taxon>
        <taxon>Sphingomonadales</taxon>
        <taxon>Sphingomonadaceae</taxon>
        <taxon>Sphingomonas</taxon>
    </lineage>
</organism>
<dbReference type="EMBL" id="JBDIZK010000001">
    <property type="protein sequence ID" value="MEN3745537.1"/>
    <property type="molecule type" value="Genomic_DNA"/>
</dbReference>
<evidence type="ECO:0000313" key="3">
    <source>
        <dbReference type="Proteomes" id="UP001427805"/>
    </source>
</evidence>
<protein>
    <recommendedName>
        <fullName evidence="1">PRTase-CE domain-containing protein</fullName>
    </recommendedName>
</protein>
<feature type="domain" description="PRTase-CE" evidence="1">
    <location>
        <begin position="53"/>
        <end position="320"/>
    </location>
</feature>
<evidence type="ECO:0000259" key="1">
    <source>
        <dbReference type="Pfam" id="PF24390"/>
    </source>
</evidence>
<dbReference type="InterPro" id="IPR056920">
    <property type="entry name" value="PRTase-CE"/>
</dbReference>
<dbReference type="Proteomes" id="UP001427805">
    <property type="component" value="Unassembled WGS sequence"/>
</dbReference>
<accession>A0ABV0B2X2</accession>
<keyword evidence="3" id="KW-1185">Reference proteome</keyword>